<dbReference type="PANTHER" id="PTHR31374:SF157">
    <property type="entry name" value="AUXIN-RESPONSIVE PROTEIN SAUR36-LIKE"/>
    <property type="match status" value="1"/>
</dbReference>
<dbReference type="InterPro" id="IPR003676">
    <property type="entry name" value="SAUR_fam"/>
</dbReference>
<dbReference type="Pfam" id="PF02519">
    <property type="entry name" value="Auxin_inducible"/>
    <property type="match status" value="1"/>
</dbReference>
<keyword evidence="3" id="KW-0341">Growth regulation</keyword>
<name>A0A7J9FNX8_9ROSI</name>
<accession>A0A7J9FNX8</accession>
<dbReference type="AlphaFoldDB" id="A0A7J9FNX8"/>
<dbReference type="GO" id="GO:0009733">
    <property type="term" value="P:response to auxin"/>
    <property type="evidence" value="ECO:0007669"/>
    <property type="project" value="InterPro"/>
</dbReference>
<gene>
    <name evidence="4" type="ORF">Gotri_000082</name>
</gene>
<dbReference type="Proteomes" id="UP000593568">
    <property type="component" value="Unassembled WGS sequence"/>
</dbReference>
<comment type="similarity">
    <text evidence="1">Belongs to the ARG7 family.</text>
</comment>
<protein>
    <submittedName>
        <fullName evidence="4">Uncharacterized protein</fullName>
    </submittedName>
</protein>
<dbReference type="PANTHER" id="PTHR31374">
    <property type="entry name" value="AUXIN-INDUCED PROTEIN-LIKE-RELATED"/>
    <property type="match status" value="1"/>
</dbReference>
<keyword evidence="2" id="KW-0217">Developmental protein</keyword>
<sequence length="183" mass="20974">MAESKRGLMMFRPFFQKLRKRFSSSSSAYSTSPELNHDKFDEDMSVGKAVPGDVKEGFFAVSAANGKETQRFVIELDHLTNPEFLSLLDEAREVYGSHQTGVLSLPCQPHELEEILEHSKENNVCIESQDMWEKRHAGLLMLRLLTKKLLRLISVLPSDYNVFECDEDLEEPNMVPRRKGILQ</sequence>
<keyword evidence="5" id="KW-1185">Reference proteome</keyword>
<evidence type="ECO:0000313" key="4">
    <source>
        <dbReference type="EMBL" id="MBA0786878.1"/>
    </source>
</evidence>
<evidence type="ECO:0000313" key="5">
    <source>
        <dbReference type="Proteomes" id="UP000593568"/>
    </source>
</evidence>
<proteinExistence type="inferred from homology"/>
<reference evidence="4 5" key="1">
    <citation type="journal article" date="2019" name="Genome Biol. Evol.">
        <title>Insights into the evolution of the New World diploid cottons (Gossypium, subgenus Houzingenia) based on genome sequencing.</title>
        <authorList>
            <person name="Grover C.E."/>
            <person name="Arick M.A. 2nd"/>
            <person name="Thrash A."/>
            <person name="Conover J.L."/>
            <person name="Sanders W.S."/>
            <person name="Peterson D.G."/>
            <person name="Frelichowski J.E."/>
            <person name="Scheffler J.A."/>
            <person name="Scheffler B.E."/>
            <person name="Wendel J.F."/>
        </authorList>
    </citation>
    <scope>NUCLEOTIDE SEQUENCE [LARGE SCALE GENOMIC DNA]</scope>
    <source>
        <strain evidence="4">8</strain>
        <tissue evidence="4">Leaf</tissue>
    </source>
</reference>
<evidence type="ECO:0000256" key="2">
    <source>
        <dbReference type="ARBA" id="ARBA00022473"/>
    </source>
</evidence>
<comment type="caution">
    <text evidence="4">The sequence shown here is derived from an EMBL/GenBank/DDBJ whole genome shotgun (WGS) entry which is preliminary data.</text>
</comment>
<evidence type="ECO:0000256" key="3">
    <source>
        <dbReference type="ARBA" id="ARBA00022604"/>
    </source>
</evidence>
<evidence type="ECO:0000256" key="1">
    <source>
        <dbReference type="ARBA" id="ARBA00006974"/>
    </source>
</evidence>
<dbReference type="EMBL" id="JABEZW010224756">
    <property type="protein sequence ID" value="MBA0786878.1"/>
    <property type="molecule type" value="Genomic_DNA"/>
</dbReference>
<organism evidence="4 5">
    <name type="scientific">Gossypium trilobum</name>
    <dbReference type="NCBI Taxonomy" id="34281"/>
    <lineage>
        <taxon>Eukaryota</taxon>
        <taxon>Viridiplantae</taxon>
        <taxon>Streptophyta</taxon>
        <taxon>Embryophyta</taxon>
        <taxon>Tracheophyta</taxon>
        <taxon>Spermatophyta</taxon>
        <taxon>Magnoliopsida</taxon>
        <taxon>eudicotyledons</taxon>
        <taxon>Gunneridae</taxon>
        <taxon>Pentapetalae</taxon>
        <taxon>rosids</taxon>
        <taxon>malvids</taxon>
        <taxon>Malvales</taxon>
        <taxon>Malvaceae</taxon>
        <taxon>Malvoideae</taxon>
        <taxon>Gossypium</taxon>
    </lineage>
</organism>